<proteinExistence type="predicted"/>
<protein>
    <submittedName>
        <fullName evidence="2">Uncharacterized protein</fullName>
    </submittedName>
</protein>
<accession>A0A225WTP8</accession>
<keyword evidence="3" id="KW-1185">Reference proteome</keyword>
<comment type="caution">
    <text evidence="2">The sequence shown here is derived from an EMBL/GenBank/DDBJ whole genome shotgun (WGS) entry which is preliminary data.</text>
</comment>
<evidence type="ECO:0000313" key="3">
    <source>
        <dbReference type="Proteomes" id="UP000198211"/>
    </source>
</evidence>
<dbReference type="AlphaFoldDB" id="A0A225WTP8"/>
<organism evidence="2 3">
    <name type="scientific">Phytophthora megakarya</name>
    <dbReference type="NCBI Taxonomy" id="4795"/>
    <lineage>
        <taxon>Eukaryota</taxon>
        <taxon>Sar</taxon>
        <taxon>Stramenopiles</taxon>
        <taxon>Oomycota</taxon>
        <taxon>Peronosporomycetes</taxon>
        <taxon>Peronosporales</taxon>
        <taxon>Peronosporaceae</taxon>
        <taxon>Phytophthora</taxon>
    </lineage>
</organism>
<evidence type="ECO:0000256" key="1">
    <source>
        <dbReference type="SAM" id="MobiDB-lite"/>
    </source>
</evidence>
<evidence type="ECO:0000313" key="2">
    <source>
        <dbReference type="EMBL" id="OWZ20995.1"/>
    </source>
</evidence>
<feature type="region of interest" description="Disordered" evidence="1">
    <location>
        <begin position="81"/>
        <end position="146"/>
    </location>
</feature>
<feature type="region of interest" description="Disordered" evidence="1">
    <location>
        <begin position="1"/>
        <end position="23"/>
    </location>
</feature>
<name>A0A225WTP8_9STRA</name>
<sequence>MEVSIEPEKVVNGAEATEAEEHRFISHRQHHQWETEAEMHKESDVMTVIGREDVDDLISSQLAQKLSGGNVFEPEEMDVSVDTFSHPPADSVSHDSYVGSSAPTTTPSPASTPGMECPYSLASQENDTPSSPPEPDSPVTYVGTIPPSRNPTQAQFWLSWFNGHEVAVPANGQCAMLALYATTLNHPEAKLKLTPSVITDANIMKKMVYSLMVANLVQDFKGGLVDPIAELLRYHPACQPPESMDAAMAMLMTHWLKERDRFVAADVPNDVADRYLTTCGRLHVLPIILLLRNHESHFYGVGHGDIFLKWEAEGDPGYAQTLLDRYDWASKYTSKPSDVSVYEVDSDIGFVVSKAGKPIDLMDDTDAVNEVLRQSLPTRQRLDIAQVRMGWPPLDEVPYDVKEIEDHMLRQVREVQRNLGMDSYAVGTCSLGTEDLGMNLPRRASVVNRCRITASLYYQITKYCENQLIRKDRWLST</sequence>
<dbReference type="Proteomes" id="UP000198211">
    <property type="component" value="Unassembled WGS sequence"/>
</dbReference>
<gene>
    <name evidence="2" type="ORF">PHMEG_0004516</name>
</gene>
<dbReference type="OrthoDB" id="10561008at2759"/>
<feature type="compositionally biased region" description="Low complexity" evidence="1">
    <location>
        <begin position="100"/>
        <end position="113"/>
    </location>
</feature>
<reference evidence="3" key="1">
    <citation type="submission" date="2017-03" db="EMBL/GenBank/DDBJ databases">
        <title>Phytopthora megakarya and P. palmivora, two closely related causual agents of cacao black pod achieved similar genome size and gene model numbers by different mechanisms.</title>
        <authorList>
            <person name="Ali S."/>
            <person name="Shao J."/>
            <person name="Larry D.J."/>
            <person name="Kronmiller B."/>
            <person name="Shen D."/>
            <person name="Strem M.D."/>
            <person name="Melnick R.L."/>
            <person name="Guiltinan M.J."/>
            <person name="Tyler B.M."/>
            <person name="Meinhardt L.W."/>
            <person name="Bailey B.A."/>
        </authorList>
    </citation>
    <scope>NUCLEOTIDE SEQUENCE [LARGE SCALE GENOMIC DNA]</scope>
    <source>
        <strain evidence="3">zdho120</strain>
    </source>
</reference>
<dbReference type="EMBL" id="NBNE01000268">
    <property type="protein sequence ID" value="OWZ20995.1"/>
    <property type="molecule type" value="Genomic_DNA"/>
</dbReference>